<dbReference type="Proteomes" id="UP000219775">
    <property type="component" value="Unassembled WGS sequence"/>
</dbReference>
<dbReference type="AlphaFoldDB" id="A0A2A8BT39"/>
<sequence>MKRVIGVLSTGLLASAMLFGVSSPQAYADSPAKPYQVITDGFDGEQTTIGFENKTDFENYLESHPVPKSNKVQPLASIYSTFYYDNNLKGSRFTVNASRNLVVVVNFGSSNNDNVSSILTHPYGDYTTIYEHVNAEGRALAIVNNGKYINLTDVSMGDGARTWNDEVSSAIVKSN</sequence>
<protein>
    <submittedName>
        <fullName evidence="2">Uncharacterized protein</fullName>
    </submittedName>
</protein>
<reference evidence="2 3" key="1">
    <citation type="submission" date="2017-09" db="EMBL/GenBank/DDBJ databases">
        <title>Large-scale bioinformatics analysis of Bacillus genomes uncovers conserved roles of natural products in bacterial physiology.</title>
        <authorList>
            <consortium name="Agbiome Team Llc"/>
            <person name="Bleich R.M."/>
            <person name="Grubbs K.J."/>
            <person name="Santa Maria K.C."/>
            <person name="Allen S.E."/>
            <person name="Farag S."/>
            <person name="Shank E.A."/>
            <person name="Bowers A."/>
        </authorList>
    </citation>
    <scope>NUCLEOTIDE SEQUENCE [LARGE SCALE GENOMIC DNA]</scope>
    <source>
        <strain evidence="2 3">AFS009893</strain>
    </source>
</reference>
<comment type="caution">
    <text evidence="2">The sequence shown here is derived from an EMBL/GenBank/DDBJ whole genome shotgun (WGS) entry which is preliminary data.</text>
</comment>
<dbReference type="EMBL" id="NUDP01000278">
    <property type="protein sequence ID" value="PEM57764.1"/>
    <property type="molecule type" value="Genomic_DNA"/>
</dbReference>
<name>A0A2A8BT39_9BACI</name>
<proteinExistence type="predicted"/>
<evidence type="ECO:0000256" key="1">
    <source>
        <dbReference type="SAM" id="SignalP"/>
    </source>
</evidence>
<feature type="signal peptide" evidence="1">
    <location>
        <begin position="1"/>
        <end position="28"/>
    </location>
</feature>
<evidence type="ECO:0000313" key="3">
    <source>
        <dbReference type="Proteomes" id="UP000219775"/>
    </source>
</evidence>
<feature type="chain" id="PRO_5012043770" evidence="1">
    <location>
        <begin position="29"/>
        <end position="175"/>
    </location>
</feature>
<gene>
    <name evidence="2" type="ORF">CN613_29230</name>
</gene>
<evidence type="ECO:0000313" key="2">
    <source>
        <dbReference type="EMBL" id="PEM57764.1"/>
    </source>
</evidence>
<organism evidence="2 3">
    <name type="scientific">Bacillus pseudomycoides</name>
    <dbReference type="NCBI Taxonomy" id="64104"/>
    <lineage>
        <taxon>Bacteria</taxon>
        <taxon>Bacillati</taxon>
        <taxon>Bacillota</taxon>
        <taxon>Bacilli</taxon>
        <taxon>Bacillales</taxon>
        <taxon>Bacillaceae</taxon>
        <taxon>Bacillus</taxon>
        <taxon>Bacillus cereus group</taxon>
    </lineage>
</organism>
<dbReference type="Gene3D" id="2.60.20.10">
    <property type="entry name" value="Crystallins"/>
    <property type="match status" value="1"/>
</dbReference>
<dbReference type="RefSeq" id="WP_098129225.1">
    <property type="nucleotide sequence ID" value="NZ_NUDP01000278.1"/>
</dbReference>
<keyword evidence="1" id="KW-0732">Signal</keyword>
<accession>A0A2A8BT39</accession>